<comment type="caution">
    <text evidence="2">The sequence shown here is derived from an EMBL/GenBank/DDBJ whole genome shotgun (WGS) entry which is preliminary data.</text>
</comment>
<reference evidence="2 3" key="1">
    <citation type="journal article" date="2019" name="ISME J.">
        <title>Insights into ecological role of a new deltaproteobacterial order Candidatus Acidulodesulfobacterales by metagenomics and metatranscriptomics.</title>
        <authorList>
            <person name="Tan S."/>
            <person name="Liu J."/>
            <person name="Fang Y."/>
            <person name="Hedlund B.P."/>
            <person name="Lian Z.H."/>
            <person name="Huang L.Y."/>
            <person name="Li J.T."/>
            <person name="Huang L.N."/>
            <person name="Li W.J."/>
            <person name="Jiang H.C."/>
            <person name="Dong H.L."/>
            <person name="Shu W.S."/>
        </authorList>
    </citation>
    <scope>NUCLEOTIDE SEQUENCE [LARGE SCALE GENOMIC DNA]</scope>
    <source>
        <strain evidence="2">AP1</strain>
    </source>
</reference>
<proteinExistence type="predicted"/>
<keyword evidence="1" id="KW-0812">Transmembrane</keyword>
<gene>
    <name evidence="2" type="ORF">EVG15_04920</name>
</gene>
<keyword evidence="1" id="KW-1133">Transmembrane helix</keyword>
<accession>A0A519BNC7</accession>
<keyword evidence="1" id="KW-0472">Membrane</keyword>
<dbReference type="AlphaFoldDB" id="A0A519BNC7"/>
<sequence length="195" mass="22696">MAKSKLKNKKNKTRINLLPLIDKQNIAKRNKAIFYLIVLICYIFILAGYDYLIYNDINNKRVVIFNLNQKLEIIKNNNIIYTTIQKAVLNKEKIETSLKNDSSIVNSLNSLKTKEYKKFIGIIKFPMPKDIWLNSLSSNNGDFLINGNSVSFSGISVYIKNLKKMKIFKKIYLSGIEKKIKKGNNYYTFNLECKF</sequence>
<evidence type="ECO:0000313" key="2">
    <source>
        <dbReference type="EMBL" id="RZD18719.1"/>
    </source>
</evidence>
<protein>
    <recommendedName>
        <fullName evidence="4">PilN domain-containing protein</fullName>
    </recommendedName>
</protein>
<feature type="transmembrane region" description="Helical" evidence="1">
    <location>
        <begin position="33"/>
        <end position="54"/>
    </location>
</feature>
<dbReference type="InterPro" id="IPR007813">
    <property type="entry name" value="PilN"/>
</dbReference>
<evidence type="ECO:0000256" key="1">
    <source>
        <dbReference type="SAM" id="Phobius"/>
    </source>
</evidence>
<evidence type="ECO:0000313" key="3">
    <source>
        <dbReference type="Proteomes" id="UP000319296"/>
    </source>
</evidence>
<dbReference type="Proteomes" id="UP000319296">
    <property type="component" value="Unassembled WGS sequence"/>
</dbReference>
<organism evidence="2 3">
    <name type="scientific">Candidatus Acididesulfobacter diazotrophicus</name>
    <dbReference type="NCBI Taxonomy" id="2597226"/>
    <lineage>
        <taxon>Bacteria</taxon>
        <taxon>Deltaproteobacteria</taxon>
        <taxon>Candidatus Acidulodesulfobacterales</taxon>
        <taxon>Candidatus Acididesulfobacter</taxon>
    </lineage>
</organism>
<dbReference type="Pfam" id="PF05137">
    <property type="entry name" value="PilN"/>
    <property type="match status" value="1"/>
</dbReference>
<name>A0A519BNC7_9DELT</name>
<dbReference type="EMBL" id="SGBB01000006">
    <property type="protein sequence ID" value="RZD18719.1"/>
    <property type="molecule type" value="Genomic_DNA"/>
</dbReference>
<evidence type="ECO:0008006" key="4">
    <source>
        <dbReference type="Google" id="ProtNLM"/>
    </source>
</evidence>